<accession>A0A6M1L6B7</accession>
<dbReference type="EMBL" id="SAIY01000005">
    <property type="protein sequence ID" value="NGM14044.1"/>
    <property type="molecule type" value="Genomic_DNA"/>
</dbReference>
<sequence>MRDGDELVGLGRTLLAAGASGLVTAIRPVPDLATALLMGWFYDGLDPAGQLGLAQVGTVLGQAQRQLRGASAADLVERGVHLVAAGGDQAVLGCRTIAVAHRTAGEMEAFVTWQRHLSRLVEGQPLPAGATSRHVSTSAPAYRTVRPFAGLADWVSFTVYGAAPAGT</sequence>
<protein>
    <submittedName>
        <fullName evidence="2">CHAT domain-containing protein</fullName>
    </submittedName>
</protein>
<keyword evidence="3" id="KW-1185">Reference proteome</keyword>
<dbReference type="Pfam" id="PF12770">
    <property type="entry name" value="CHAT"/>
    <property type="match status" value="1"/>
</dbReference>
<organism evidence="2 3">
    <name type="scientific">Verrucosispora sioxanthis</name>
    <dbReference type="NCBI Taxonomy" id="2499994"/>
    <lineage>
        <taxon>Bacteria</taxon>
        <taxon>Bacillati</taxon>
        <taxon>Actinomycetota</taxon>
        <taxon>Actinomycetes</taxon>
        <taxon>Micromonosporales</taxon>
        <taxon>Micromonosporaceae</taxon>
        <taxon>Micromonospora</taxon>
    </lineage>
</organism>
<gene>
    <name evidence="2" type="ORF">ENC19_15880</name>
</gene>
<dbReference type="Proteomes" id="UP000478148">
    <property type="component" value="Unassembled WGS sequence"/>
</dbReference>
<dbReference type="AlphaFoldDB" id="A0A6M1L6B7"/>
<name>A0A6M1L6B7_9ACTN</name>
<proteinExistence type="predicted"/>
<dbReference type="InterPro" id="IPR024983">
    <property type="entry name" value="CHAT_dom"/>
</dbReference>
<reference evidence="2 3" key="1">
    <citation type="submission" date="2020-02" db="EMBL/GenBank/DDBJ databases">
        <title>Draft Genome Sequence of Verrucosispora sp. Strain CWR15, Isolated from Gulf of Mexico Sponge.</title>
        <authorList>
            <person name="Kennedy S.J."/>
            <person name="Cella E."/>
            <person name="Azarian T."/>
            <person name="Baker B.J."/>
            <person name="Shaw L.N."/>
        </authorList>
    </citation>
    <scope>NUCLEOTIDE SEQUENCE [LARGE SCALE GENOMIC DNA]</scope>
    <source>
        <strain evidence="2 3">CWR15</strain>
    </source>
</reference>
<evidence type="ECO:0000313" key="3">
    <source>
        <dbReference type="Proteomes" id="UP000478148"/>
    </source>
</evidence>
<comment type="caution">
    <text evidence="2">The sequence shown here is derived from an EMBL/GenBank/DDBJ whole genome shotgun (WGS) entry which is preliminary data.</text>
</comment>
<evidence type="ECO:0000313" key="2">
    <source>
        <dbReference type="EMBL" id="NGM14044.1"/>
    </source>
</evidence>
<feature type="domain" description="CHAT" evidence="1">
    <location>
        <begin position="3"/>
        <end position="161"/>
    </location>
</feature>
<evidence type="ECO:0000259" key="1">
    <source>
        <dbReference type="Pfam" id="PF12770"/>
    </source>
</evidence>